<dbReference type="EMBL" id="JABSTR010000001">
    <property type="protein sequence ID" value="KAH9360645.1"/>
    <property type="molecule type" value="Genomic_DNA"/>
</dbReference>
<dbReference type="AlphaFoldDB" id="A0A9J6FCJ5"/>
<evidence type="ECO:0000256" key="1">
    <source>
        <dbReference type="SAM" id="MobiDB-lite"/>
    </source>
</evidence>
<dbReference type="Proteomes" id="UP000821853">
    <property type="component" value="Chromosome 1"/>
</dbReference>
<gene>
    <name evidence="2" type="ORF">HPB48_002423</name>
</gene>
<evidence type="ECO:0000313" key="3">
    <source>
        <dbReference type="Proteomes" id="UP000821853"/>
    </source>
</evidence>
<evidence type="ECO:0000313" key="2">
    <source>
        <dbReference type="EMBL" id="KAH9360645.1"/>
    </source>
</evidence>
<name>A0A9J6FCJ5_HAELO</name>
<feature type="compositionally biased region" description="Basic and acidic residues" evidence="1">
    <location>
        <begin position="77"/>
        <end position="90"/>
    </location>
</feature>
<reference evidence="2 3" key="1">
    <citation type="journal article" date="2020" name="Cell">
        <title>Large-Scale Comparative Analyses of Tick Genomes Elucidate Their Genetic Diversity and Vector Capacities.</title>
        <authorList>
            <consortium name="Tick Genome and Microbiome Consortium (TIGMIC)"/>
            <person name="Jia N."/>
            <person name="Wang J."/>
            <person name="Shi W."/>
            <person name="Du L."/>
            <person name="Sun Y."/>
            <person name="Zhan W."/>
            <person name="Jiang J.F."/>
            <person name="Wang Q."/>
            <person name="Zhang B."/>
            <person name="Ji P."/>
            <person name="Bell-Sakyi L."/>
            <person name="Cui X.M."/>
            <person name="Yuan T.T."/>
            <person name="Jiang B.G."/>
            <person name="Yang W.F."/>
            <person name="Lam T.T."/>
            <person name="Chang Q.C."/>
            <person name="Ding S.J."/>
            <person name="Wang X.J."/>
            <person name="Zhu J.G."/>
            <person name="Ruan X.D."/>
            <person name="Zhao L."/>
            <person name="Wei J.T."/>
            <person name="Ye R.Z."/>
            <person name="Que T.C."/>
            <person name="Du C.H."/>
            <person name="Zhou Y.H."/>
            <person name="Cheng J.X."/>
            <person name="Dai P.F."/>
            <person name="Guo W.B."/>
            <person name="Han X.H."/>
            <person name="Huang E.J."/>
            <person name="Li L.F."/>
            <person name="Wei W."/>
            <person name="Gao Y.C."/>
            <person name="Liu J.Z."/>
            <person name="Shao H.Z."/>
            <person name="Wang X."/>
            <person name="Wang C.C."/>
            <person name="Yang T.C."/>
            <person name="Huo Q.B."/>
            <person name="Li W."/>
            <person name="Chen H.Y."/>
            <person name="Chen S.E."/>
            <person name="Zhou L.G."/>
            <person name="Ni X.B."/>
            <person name="Tian J.H."/>
            <person name="Sheng Y."/>
            <person name="Liu T."/>
            <person name="Pan Y.S."/>
            <person name="Xia L.Y."/>
            <person name="Li J."/>
            <person name="Zhao F."/>
            <person name="Cao W.C."/>
        </authorList>
    </citation>
    <scope>NUCLEOTIDE SEQUENCE [LARGE SCALE GENOMIC DNA]</scope>
    <source>
        <strain evidence="2">HaeL-2018</strain>
    </source>
</reference>
<protein>
    <submittedName>
        <fullName evidence="2">Uncharacterized protein</fullName>
    </submittedName>
</protein>
<dbReference type="VEuPathDB" id="VectorBase:HLOH_055296"/>
<dbReference type="OrthoDB" id="125347at2759"/>
<keyword evidence="3" id="KW-1185">Reference proteome</keyword>
<organism evidence="2 3">
    <name type="scientific">Haemaphysalis longicornis</name>
    <name type="common">Bush tick</name>
    <dbReference type="NCBI Taxonomy" id="44386"/>
    <lineage>
        <taxon>Eukaryota</taxon>
        <taxon>Metazoa</taxon>
        <taxon>Ecdysozoa</taxon>
        <taxon>Arthropoda</taxon>
        <taxon>Chelicerata</taxon>
        <taxon>Arachnida</taxon>
        <taxon>Acari</taxon>
        <taxon>Parasitiformes</taxon>
        <taxon>Ixodida</taxon>
        <taxon>Ixodoidea</taxon>
        <taxon>Ixodidae</taxon>
        <taxon>Haemaphysalinae</taxon>
        <taxon>Haemaphysalis</taxon>
    </lineage>
</organism>
<sequence>MDQGMTETTRKLYRKALLHRMITAYDASKKYNMDLLGASHFLNFSLKELAPSKVANCFAHAGFFRTAVSDPDDGQPDDDRTCNDLNEGVH</sequence>
<comment type="caution">
    <text evidence="2">The sequence shown here is derived from an EMBL/GenBank/DDBJ whole genome shotgun (WGS) entry which is preliminary data.</text>
</comment>
<accession>A0A9J6FCJ5</accession>
<proteinExistence type="predicted"/>
<feature type="region of interest" description="Disordered" evidence="1">
    <location>
        <begin position="69"/>
        <end position="90"/>
    </location>
</feature>